<evidence type="ECO:0000313" key="3">
    <source>
        <dbReference type="EMBL" id="KAL1559456.1"/>
    </source>
</evidence>
<feature type="domain" description="Chromo" evidence="2">
    <location>
        <begin position="13"/>
        <end position="58"/>
    </location>
</feature>
<dbReference type="InterPro" id="IPR016197">
    <property type="entry name" value="Chromo-like_dom_sf"/>
</dbReference>
<protein>
    <recommendedName>
        <fullName evidence="2">Chromo domain-containing protein</fullName>
    </recommendedName>
</protein>
<comment type="caution">
    <text evidence="3">The sequence shown here is derived from an EMBL/GenBank/DDBJ whole genome shotgun (WGS) entry which is preliminary data.</text>
</comment>
<feature type="region of interest" description="Disordered" evidence="1">
    <location>
        <begin position="62"/>
        <end position="93"/>
    </location>
</feature>
<evidence type="ECO:0000259" key="2">
    <source>
        <dbReference type="Pfam" id="PF00385"/>
    </source>
</evidence>
<gene>
    <name evidence="3" type="ORF">AAHA92_09797</name>
</gene>
<sequence>MILNPDLSYEEKPEAILDRKVQELRNKAIASVKVLWKHHGYEEATWELEDKMKEKFPRALLSLGEPGRDNKIDNTQRDETTPPTSVISLAPMDASPTVGDVNYVLNSGGPNRTFNNYRPNQGGGFNVSKGGVVEPPKKDEKERYEQGIQRILEGMQ</sequence>
<evidence type="ECO:0000313" key="4">
    <source>
        <dbReference type="Proteomes" id="UP001567538"/>
    </source>
</evidence>
<dbReference type="Pfam" id="PF00385">
    <property type="entry name" value="Chromo"/>
    <property type="match status" value="1"/>
</dbReference>
<dbReference type="EMBL" id="JBEAFC010000004">
    <property type="protein sequence ID" value="KAL1559456.1"/>
    <property type="molecule type" value="Genomic_DNA"/>
</dbReference>
<keyword evidence="4" id="KW-1185">Reference proteome</keyword>
<reference evidence="3 4" key="1">
    <citation type="submission" date="2024-06" db="EMBL/GenBank/DDBJ databases">
        <title>A chromosome level genome sequence of Diviner's sage (Salvia divinorum).</title>
        <authorList>
            <person name="Ford S.A."/>
            <person name="Ro D.-K."/>
            <person name="Ness R.W."/>
            <person name="Phillips M.A."/>
        </authorList>
    </citation>
    <scope>NUCLEOTIDE SEQUENCE [LARGE SCALE GENOMIC DNA]</scope>
    <source>
        <strain evidence="3">SAF-2024a</strain>
        <tissue evidence="3">Leaf</tissue>
    </source>
</reference>
<name>A0ABD1HSL7_SALDI</name>
<accession>A0ABD1HSL7</accession>
<dbReference type="SUPFAM" id="SSF54160">
    <property type="entry name" value="Chromo domain-like"/>
    <property type="match status" value="1"/>
</dbReference>
<dbReference type="Proteomes" id="UP001567538">
    <property type="component" value="Unassembled WGS sequence"/>
</dbReference>
<feature type="compositionally biased region" description="Basic and acidic residues" evidence="1">
    <location>
        <begin position="66"/>
        <end position="80"/>
    </location>
</feature>
<dbReference type="PANTHER" id="PTHR46148">
    <property type="entry name" value="CHROMO DOMAIN-CONTAINING PROTEIN"/>
    <property type="match status" value="1"/>
</dbReference>
<dbReference type="InterPro" id="IPR023780">
    <property type="entry name" value="Chromo_domain"/>
</dbReference>
<proteinExistence type="predicted"/>
<evidence type="ECO:0000256" key="1">
    <source>
        <dbReference type="SAM" id="MobiDB-lite"/>
    </source>
</evidence>
<dbReference type="AlphaFoldDB" id="A0ABD1HSL7"/>
<feature type="region of interest" description="Disordered" evidence="1">
    <location>
        <begin position="116"/>
        <end position="143"/>
    </location>
</feature>
<organism evidence="3 4">
    <name type="scientific">Salvia divinorum</name>
    <name type="common">Maria pastora</name>
    <name type="synonym">Diviner's sage</name>
    <dbReference type="NCBI Taxonomy" id="28513"/>
    <lineage>
        <taxon>Eukaryota</taxon>
        <taxon>Viridiplantae</taxon>
        <taxon>Streptophyta</taxon>
        <taxon>Embryophyta</taxon>
        <taxon>Tracheophyta</taxon>
        <taxon>Spermatophyta</taxon>
        <taxon>Magnoliopsida</taxon>
        <taxon>eudicotyledons</taxon>
        <taxon>Gunneridae</taxon>
        <taxon>Pentapetalae</taxon>
        <taxon>asterids</taxon>
        <taxon>lamiids</taxon>
        <taxon>Lamiales</taxon>
        <taxon>Lamiaceae</taxon>
        <taxon>Nepetoideae</taxon>
        <taxon>Mentheae</taxon>
        <taxon>Salviinae</taxon>
        <taxon>Salvia</taxon>
        <taxon>Salvia subgen. Calosphace</taxon>
    </lineage>
</organism>
<dbReference type="PANTHER" id="PTHR46148:SF57">
    <property type="entry name" value="OS12G0499874 PROTEIN"/>
    <property type="match status" value="1"/>
</dbReference>